<keyword evidence="1" id="KW-1277">Toxin-antitoxin system</keyword>
<gene>
    <name evidence="2" type="ORF">D6D85_05505</name>
</gene>
<evidence type="ECO:0000313" key="3">
    <source>
        <dbReference type="Proteomes" id="UP000277582"/>
    </source>
</evidence>
<dbReference type="AlphaFoldDB" id="A0A429GPV0"/>
<keyword evidence="3" id="KW-1185">Reference proteome</keyword>
<dbReference type="Proteomes" id="UP000277582">
    <property type="component" value="Unassembled WGS sequence"/>
</dbReference>
<dbReference type="EMBL" id="RCOS01000068">
    <property type="protein sequence ID" value="RSN75781.1"/>
    <property type="molecule type" value="Genomic_DNA"/>
</dbReference>
<accession>A0A429GPV0</accession>
<name>A0A429GPV0_9CREN</name>
<dbReference type="RefSeq" id="WP_125671028.1">
    <property type="nucleotide sequence ID" value="NZ_RCOS01000068.1"/>
</dbReference>
<reference evidence="2 3" key="1">
    <citation type="submission" date="2018-10" db="EMBL/GenBank/DDBJ databases">
        <title>Co-occurring genomic capacity for anaerobic methane metabolism and dissimilatory sulfite reduction discovered in the Korarchaeota.</title>
        <authorList>
            <person name="Mckay L.J."/>
            <person name="Dlakic M."/>
            <person name="Fields M.W."/>
            <person name="Delmont T.O."/>
            <person name="Eren A.M."/>
            <person name="Jay Z.J."/>
            <person name="Klingelsmith K.B."/>
            <person name="Rusch D.B."/>
            <person name="Inskeep W.P."/>
        </authorList>
    </citation>
    <scope>NUCLEOTIDE SEQUENCE [LARGE SCALE GENOMIC DNA]</scope>
    <source>
        <strain evidence="2 3">MDKW</strain>
    </source>
</reference>
<sequence>MDYEISTKVSRSLVEKARKYGINLSELMRKAIEEEARKREIEWALTIMEEISDKARLDKPSNQLIGEFRDPKVR</sequence>
<organism evidence="2 3">
    <name type="scientific">Candidatus Methanodesulfokora washburnensis</name>
    <dbReference type="NCBI Taxonomy" id="2478471"/>
    <lineage>
        <taxon>Archaea</taxon>
        <taxon>Thermoproteota</taxon>
        <taxon>Candidatus Korarchaeia</taxon>
        <taxon>Candidatus Korarchaeia incertae sedis</taxon>
        <taxon>Candidatus Methanodesulfokora</taxon>
    </lineage>
</organism>
<comment type="caution">
    <text evidence="2">The sequence shown here is derived from an EMBL/GenBank/DDBJ whole genome shotgun (WGS) entry which is preliminary data.</text>
</comment>
<evidence type="ECO:0000256" key="1">
    <source>
        <dbReference type="ARBA" id="ARBA00022649"/>
    </source>
</evidence>
<dbReference type="InterPro" id="IPR009956">
    <property type="entry name" value="Post-segregation_anti-tox_CcdA"/>
</dbReference>
<evidence type="ECO:0000313" key="2">
    <source>
        <dbReference type="EMBL" id="RSN75781.1"/>
    </source>
</evidence>
<proteinExistence type="predicted"/>
<dbReference type="Pfam" id="PF07362">
    <property type="entry name" value="CcdA"/>
    <property type="match status" value="1"/>
</dbReference>
<protein>
    <submittedName>
        <fullName evidence="2">VapB-type antitoxin</fullName>
    </submittedName>
</protein>